<dbReference type="Proteomes" id="UP000307440">
    <property type="component" value="Unassembled WGS sequence"/>
</dbReference>
<dbReference type="PANTHER" id="PTHR21240">
    <property type="entry name" value="2-AMINO-3-CARBOXYLMUCONATE-6-SEMIALDEHYDE DECARBOXYLASE"/>
    <property type="match status" value="1"/>
</dbReference>
<evidence type="ECO:0000313" key="5">
    <source>
        <dbReference type="EMBL" id="TFK28892.1"/>
    </source>
</evidence>
<dbReference type="GO" id="GO:0005829">
    <property type="term" value="C:cytosol"/>
    <property type="evidence" value="ECO:0007669"/>
    <property type="project" value="TreeGrafter"/>
</dbReference>
<dbReference type="EMBL" id="ML210153">
    <property type="protein sequence ID" value="TFK28892.1"/>
    <property type="molecule type" value="Genomic_DNA"/>
</dbReference>
<evidence type="ECO:0000256" key="1">
    <source>
        <dbReference type="ARBA" id="ARBA00022793"/>
    </source>
</evidence>
<evidence type="ECO:0000313" key="6">
    <source>
        <dbReference type="Proteomes" id="UP000307440"/>
    </source>
</evidence>
<evidence type="ECO:0000256" key="2">
    <source>
        <dbReference type="ARBA" id="ARBA00023239"/>
    </source>
</evidence>
<dbReference type="InterPro" id="IPR032465">
    <property type="entry name" value="ACMSD"/>
</dbReference>
<keyword evidence="5" id="KW-0378">Hydrolase</keyword>
<dbReference type="PANTHER" id="PTHR21240:SF28">
    <property type="entry name" value="ISO-OROTATE DECARBOXYLASE (EUROFUNG)"/>
    <property type="match status" value="1"/>
</dbReference>
<gene>
    <name evidence="5" type="ORF">FA15DRAFT_664989</name>
</gene>
<comment type="similarity">
    <text evidence="3">Belongs to the metallo-dependent hydrolases superfamily.</text>
</comment>
<evidence type="ECO:0000256" key="3">
    <source>
        <dbReference type="RuleBase" id="RU366045"/>
    </source>
</evidence>
<proteinExistence type="inferred from homology"/>
<dbReference type="STRING" id="230819.A0A5C3L8C4"/>
<dbReference type="Gene3D" id="3.20.20.140">
    <property type="entry name" value="Metal-dependent hydrolases"/>
    <property type="match status" value="1"/>
</dbReference>
<sequence>MANVARKLLVDIHSHVYLPRYAALLRSRSTAPRIKTLAPSGEERLLILDNEPSGGRPVGPQYWDRDEKLKFMNQHGIDVTVVSTANPWLDFLGPSEAIELAEKLNEDLEEYCATSPVIPASKSTPDPSGDTLRRIYAFGLLPLVPGIPSDALIESISKIRTLPHVRGIILGTQGLGKGLDDPQLDSLWAAISDAGLVVFLHPHYGVDSNAWGEKDNGHVLPLALGFPFETTVATTRLILAGVLDRHPALKLLLAHSGGALPALSSRLSSCITHDPVVASRLKHDARHYLGKLYLDAVAYGPEELGFASDVIGRAGSYSASPEVLPMTLEEKRSKGAKQMLFGTDHPFFPPLSTQEKWQSVTENLKAINEVQGWSEQDRDGVRGGNAVRLFGL</sequence>
<dbReference type="GO" id="GO:0019748">
    <property type="term" value="P:secondary metabolic process"/>
    <property type="evidence" value="ECO:0007669"/>
    <property type="project" value="TreeGrafter"/>
</dbReference>
<dbReference type="InterPro" id="IPR006680">
    <property type="entry name" value="Amidohydro-rel"/>
</dbReference>
<accession>A0A5C3L8C4</accession>
<name>A0A5C3L8C4_COPMA</name>
<dbReference type="InterPro" id="IPR032466">
    <property type="entry name" value="Metal_Hydrolase"/>
</dbReference>
<feature type="domain" description="Amidohydrolase-related" evidence="4">
    <location>
        <begin position="147"/>
        <end position="392"/>
    </location>
</feature>
<keyword evidence="2 3" id="KW-0456">Lyase</keyword>
<protein>
    <submittedName>
        <fullName evidence="5">Amidohydrolase 2</fullName>
    </submittedName>
</protein>
<dbReference type="SUPFAM" id="SSF51556">
    <property type="entry name" value="Metallo-dependent hydrolases"/>
    <property type="match status" value="1"/>
</dbReference>
<keyword evidence="6" id="KW-1185">Reference proteome</keyword>
<dbReference type="AlphaFoldDB" id="A0A5C3L8C4"/>
<keyword evidence="1 3" id="KW-0210">Decarboxylase</keyword>
<dbReference type="OrthoDB" id="191270at2759"/>
<evidence type="ECO:0000259" key="4">
    <source>
        <dbReference type="Pfam" id="PF04909"/>
    </source>
</evidence>
<reference evidence="5 6" key="1">
    <citation type="journal article" date="2019" name="Nat. Ecol. Evol.">
        <title>Megaphylogeny resolves global patterns of mushroom evolution.</title>
        <authorList>
            <person name="Varga T."/>
            <person name="Krizsan K."/>
            <person name="Foldi C."/>
            <person name="Dima B."/>
            <person name="Sanchez-Garcia M."/>
            <person name="Sanchez-Ramirez S."/>
            <person name="Szollosi G.J."/>
            <person name="Szarkandi J.G."/>
            <person name="Papp V."/>
            <person name="Albert L."/>
            <person name="Andreopoulos W."/>
            <person name="Angelini C."/>
            <person name="Antonin V."/>
            <person name="Barry K.W."/>
            <person name="Bougher N.L."/>
            <person name="Buchanan P."/>
            <person name="Buyck B."/>
            <person name="Bense V."/>
            <person name="Catcheside P."/>
            <person name="Chovatia M."/>
            <person name="Cooper J."/>
            <person name="Damon W."/>
            <person name="Desjardin D."/>
            <person name="Finy P."/>
            <person name="Geml J."/>
            <person name="Haridas S."/>
            <person name="Hughes K."/>
            <person name="Justo A."/>
            <person name="Karasinski D."/>
            <person name="Kautmanova I."/>
            <person name="Kiss B."/>
            <person name="Kocsube S."/>
            <person name="Kotiranta H."/>
            <person name="LaButti K.M."/>
            <person name="Lechner B.E."/>
            <person name="Liimatainen K."/>
            <person name="Lipzen A."/>
            <person name="Lukacs Z."/>
            <person name="Mihaltcheva S."/>
            <person name="Morgado L.N."/>
            <person name="Niskanen T."/>
            <person name="Noordeloos M.E."/>
            <person name="Ohm R.A."/>
            <person name="Ortiz-Santana B."/>
            <person name="Ovrebo C."/>
            <person name="Racz N."/>
            <person name="Riley R."/>
            <person name="Savchenko A."/>
            <person name="Shiryaev A."/>
            <person name="Soop K."/>
            <person name="Spirin V."/>
            <person name="Szebenyi C."/>
            <person name="Tomsovsky M."/>
            <person name="Tulloss R.E."/>
            <person name="Uehling J."/>
            <person name="Grigoriev I.V."/>
            <person name="Vagvolgyi C."/>
            <person name="Papp T."/>
            <person name="Martin F.M."/>
            <person name="Miettinen O."/>
            <person name="Hibbett D.S."/>
            <person name="Nagy L.G."/>
        </authorList>
    </citation>
    <scope>NUCLEOTIDE SEQUENCE [LARGE SCALE GENOMIC DNA]</scope>
    <source>
        <strain evidence="5 6">CBS 121175</strain>
    </source>
</reference>
<organism evidence="5 6">
    <name type="scientific">Coprinopsis marcescibilis</name>
    <name type="common">Agaric fungus</name>
    <name type="synonym">Psathyrella marcescibilis</name>
    <dbReference type="NCBI Taxonomy" id="230819"/>
    <lineage>
        <taxon>Eukaryota</taxon>
        <taxon>Fungi</taxon>
        <taxon>Dikarya</taxon>
        <taxon>Basidiomycota</taxon>
        <taxon>Agaricomycotina</taxon>
        <taxon>Agaricomycetes</taxon>
        <taxon>Agaricomycetidae</taxon>
        <taxon>Agaricales</taxon>
        <taxon>Agaricineae</taxon>
        <taxon>Psathyrellaceae</taxon>
        <taxon>Coprinopsis</taxon>
    </lineage>
</organism>
<dbReference type="GO" id="GO:0016787">
    <property type="term" value="F:hydrolase activity"/>
    <property type="evidence" value="ECO:0007669"/>
    <property type="project" value="UniProtKB-KW"/>
</dbReference>
<dbReference type="GO" id="GO:0016831">
    <property type="term" value="F:carboxy-lyase activity"/>
    <property type="evidence" value="ECO:0007669"/>
    <property type="project" value="UniProtKB-KW"/>
</dbReference>
<dbReference type="Pfam" id="PF04909">
    <property type="entry name" value="Amidohydro_2"/>
    <property type="match status" value="1"/>
</dbReference>